<evidence type="ECO:0000313" key="2">
    <source>
        <dbReference type="Proteomes" id="UP001500507"/>
    </source>
</evidence>
<proteinExistence type="predicted"/>
<organism evidence="1 2">
    <name type="scientific">Gangjinia marincola</name>
    <dbReference type="NCBI Taxonomy" id="578463"/>
    <lineage>
        <taxon>Bacteria</taxon>
        <taxon>Pseudomonadati</taxon>
        <taxon>Bacteroidota</taxon>
        <taxon>Flavobacteriia</taxon>
        <taxon>Flavobacteriales</taxon>
        <taxon>Flavobacteriaceae</taxon>
        <taxon>Gangjinia</taxon>
    </lineage>
</organism>
<dbReference type="Gene3D" id="3.40.630.30">
    <property type="match status" value="1"/>
</dbReference>
<evidence type="ECO:0008006" key="3">
    <source>
        <dbReference type="Google" id="ProtNLM"/>
    </source>
</evidence>
<protein>
    <recommendedName>
        <fullName evidence="3">N-acetyltransferase domain-containing protein</fullName>
    </recommendedName>
</protein>
<gene>
    <name evidence="1" type="ORF">GCM10009117_04270</name>
</gene>
<keyword evidence="2" id="KW-1185">Reference proteome</keyword>
<dbReference type="RefSeq" id="WP_343763229.1">
    <property type="nucleotide sequence ID" value="NZ_BAAAFG010000002.1"/>
</dbReference>
<dbReference type="EMBL" id="BAAAFG010000002">
    <property type="protein sequence ID" value="GAA0871281.1"/>
    <property type="molecule type" value="Genomic_DNA"/>
</dbReference>
<evidence type="ECO:0000313" key="1">
    <source>
        <dbReference type="EMBL" id="GAA0871281.1"/>
    </source>
</evidence>
<dbReference type="Proteomes" id="UP001500507">
    <property type="component" value="Unassembled WGS sequence"/>
</dbReference>
<accession>A0ABP3XTI1</accession>
<sequence length="199" mass="23264">MAKSIDKDNVIRIVAETLKETPSAEETVKSVGDRDKHFLRLATHMVEKAIRKDALIISEDGHGVAIVFKTVPGEKDSLIDLWEDLKLAWRVIGIKKVFKILKKQKYVKAQRPADSPYLYCWFWGIDTPYRGAELQVGKKMKDTFFEMAEEQQLPFYADTRTKRNVLVYVRLGFEMFHEWTMEDGSKMWFLRYIPPSLKN</sequence>
<reference evidence="2" key="1">
    <citation type="journal article" date="2019" name="Int. J. Syst. Evol. Microbiol.">
        <title>The Global Catalogue of Microorganisms (GCM) 10K type strain sequencing project: providing services to taxonomists for standard genome sequencing and annotation.</title>
        <authorList>
            <consortium name="The Broad Institute Genomics Platform"/>
            <consortium name="The Broad Institute Genome Sequencing Center for Infectious Disease"/>
            <person name="Wu L."/>
            <person name="Ma J."/>
        </authorList>
    </citation>
    <scope>NUCLEOTIDE SEQUENCE [LARGE SCALE GENOMIC DNA]</scope>
    <source>
        <strain evidence="2">JCM 16082</strain>
    </source>
</reference>
<comment type="caution">
    <text evidence="1">The sequence shown here is derived from an EMBL/GenBank/DDBJ whole genome shotgun (WGS) entry which is preliminary data.</text>
</comment>
<name>A0ABP3XTI1_9FLAO</name>